<keyword evidence="5" id="KW-1185">Reference proteome</keyword>
<keyword evidence="1" id="KW-0677">Repeat</keyword>
<dbReference type="SUPFAM" id="SSF48452">
    <property type="entry name" value="TPR-like"/>
    <property type="match status" value="1"/>
</dbReference>
<comment type="caution">
    <text evidence="4">The sequence shown here is derived from an EMBL/GenBank/DDBJ whole genome shotgun (WGS) entry which is preliminary data.</text>
</comment>
<dbReference type="PROSITE" id="PS50005">
    <property type="entry name" value="TPR"/>
    <property type="match status" value="1"/>
</dbReference>
<organism evidence="4 5">
    <name type="scientific">Reticulomyxa filosa</name>
    <dbReference type="NCBI Taxonomy" id="46433"/>
    <lineage>
        <taxon>Eukaryota</taxon>
        <taxon>Sar</taxon>
        <taxon>Rhizaria</taxon>
        <taxon>Retaria</taxon>
        <taxon>Foraminifera</taxon>
        <taxon>Monothalamids</taxon>
        <taxon>Reticulomyxidae</taxon>
        <taxon>Reticulomyxa</taxon>
    </lineage>
</organism>
<dbReference type="Gene3D" id="1.25.40.10">
    <property type="entry name" value="Tetratricopeptide repeat domain"/>
    <property type="match status" value="1"/>
</dbReference>
<evidence type="ECO:0000313" key="5">
    <source>
        <dbReference type="Proteomes" id="UP000023152"/>
    </source>
</evidence>
<sequence>MVIYLTPQQGLQLRWDNQQKNLPMVKTVCINIETEIVTKEETVQKDSTNDNKSKERISETLDFKKHWNINWKKAHVEAAKMIEEMVKKNEQGIIIIAKNIYKTKHIKHDYNVNNENSLIALINNKNVEKRQFRDYWLYIIKKKLIVLNNITIDGNMYVINCEIECKKDINITTQLFITKDTIINQQLKQIILPIEWDTKLHHDIPLQLQNLNDKGEKYSDEGHFDEAVLYLQNALQICSSTFGPYHPYVGDLQNNLGIIYRKQGHYHKSIMWYEKGLEIRIQNFGRVNRVIADSYWNLGRIFEIAGNFTLSKYYFDMSWKIYTIVYGEWNIETCQAKRKVEEYLEIMIYKISHINFSQQVAINCSQHIQGKKNKIKLIL</sequence>
<dbReference type="SMART" id="SM00028">
    <property type="entry name" value="TPR"/>
    <property type="match status" value="3"/>
</dbReference>
<protein>
    <submittedName>
        <fullName evidence="4">Uncharacterized protein</fullName>
    </submittedName>
</protein>
<gene>
    <name evidence="4" type="ORF">RFI_17989</name>
</gene>
<dbReference type="AlphaFoldDB" id="X6MYX5"/>
<dbReference type="InterPro" id="IPR011990">
    <property type="entry name" value="TPR-like_helical_dom_sf"/>
</dbReference>
<reference evidence="4 5" key="1">
    <citation type="journal article" date="2013" name="Curr. Biol.">
        <title>The Genome of the Foraminiferan Reticulomyxa filosa.</title>
        <authorList>
            <person name="Glockner G."/>
            <person name="Hulsmann N."/>
            <person name="Schleicher M."/>
            <person name="Noegel A.A."/>
            <person name="Eichinger L."/>
            <person name="Gallinger C."/>
            <person name="Pawlowski J."/>
            <person name="Sierra R."/>
            <person name="Euteneuer U."/>
            <person name="Pillet L."/>
            <person name="Moustafa A."/>
            <person name="Platzer M."/>
            <person name="Groth M."/>
            <person name="Szafranski K."/>
            <person name="Schliwa M."/>
        </authorList>
    </citation>
    <scope>NUCLEOTIDE SEQUENCE [LARGE SCALE GENOMIC DNA]</scope>
</reference>
<proteinExistence type="predicted"/>
<dbReference type="InterPro" id="IPR019734">
    <property type="entry name" value="TPR_rpt"/>
</dbReference>
<name>X6MYX5_RETFI</name>
<accession>X6MYX5</accession>
<evidence type="ECO:0000313" key="4">
    <source>
        <dbReference type="EMBL" id="ETO19245.1"/>
    </source>
</evidence>
<feature type="repeat" description="TPR" evidence="3">
    <location>
        <begin position="250"/>
        <end position="283"/>
    </location>
</feature>
<evidence type="ECO:0000256" key="1">
    <source>
        <dbReference type="ARBA" id="ARBA00022737"/>
    </source>
</evidence>
<dbReference type="PANTHER" id="PTHR45641:SF19">
    <property type="entry name" value="NEPHROCYSTIN-3"/>
    <property type="match status" value="1"/>
</dbReference>
<evidence type="ECO:0000256" key="2">
    <source>
        <dbReference type="ARBA" id="ARBA00022803"/>
    </source>
</evidence>
<keyword evidence="2 3" id="KW-0802">TPR repeat</keyword>
<dbReference type="OrthoDB" id="626167at2759"/>
<dbReference type="EMBL" id="ASPP01013884">
    <property type="protein sequence ID" value="ETO19245.1"/>
    <property type="molecule type" value="Genomic_DNA"/>
</dbReference>
<evidence type="ECO:0000256" key="3">
    <source>
        <dbReference type="PROSITE-ProRule" id="PRU00339"/>
    </source>
</evidence>
<dbReference type="PANTHER" id="PTHR45641">
    <property type="entry name" value="TETRATRICOPEPTIDE REPEAT PROTEIN (AFU_ORTHOLOGUE AFUA_6G03870)"/>
    <property type="match status" value="1"/>
</dbReference>
<dbReference type="Pfam" id="PF13424">
    <property type="entry name" value="TPR_12"/>
    <property type="match status" value="1"/>
</dbReference>
<dbReference type="Proteomes" id="UP000023152">
    <property type="component" value="Unassembled WGS sequence"/>
</dbReference>